<comment type="caution">
    <text evidence="1">The sequence shown here is derived from an EMBL/GenBank/DDBJ whole genome shotgun (WGS) entry which is preliminary data.</text>
</comment>
<accession>A0A9P8SEN8</accession>
<evidence type="ECO:0008006" key="3">
    <source>
        <dbReference type="Google" id="ProtNLM"/>
    </source>
</evidence>
<evidence type="ECO:0000313" key="1">
    <source>
        <dbReference type="EMBL" id="KAH0959209.1"/>
    </source>
</evidence>
<protein>
    <recommendedName>
        <fullName evidence="3">DJ-1/PfpI domain-containing protein</fullName>
    </recommendedName>
</protein>
<proteinExistence type="predicted"/>
<dbReference type="AlphaFoldDB" id="A0A9P8SEN8"/>
<dbReference type="Gene3D" id="3.40.50.880">
    <property type="match status" value="1"/>
</dbReference>
<keyword evidence="2" id="KW-1185">Reference proteome</keyword>
<dbReference type="OrthoDB" id="5369144at2759"/>
<name>A0A9P8SEN8_9HYPO</name>
<dbReference type="RefSeq" id="XP_044716722.1">
    <property type="nucleotide sequence ID" value="XM_044868141.1"/>
</dbReference>
<dbReference type="SUPFAM" id="SSF52317">
    <property type="entry name" value="Class I glutamine amidotransferase-like"/>
    <property type="match status" value="1"/>
</dbReference>
<dbReference type="GeneID" id="68358799"/>
<reference evidence="1" key="1">
    <citation type="submission" date="2021-09" db="EMBL/GenBank/DDBJ databases">
        <title>A high-quality genome of the endoparasitic fungus Hirsutella rhossiliensis with a comparison of Hirsutella genomes reveals transposable elements contributing to genome size variation.</title>
        <authorList>
            <person name="Lin R."/>
            <person name="Jiao Y."/>
            <person name="Sun X."/>
            <person name="Ling J."/>
            <person name="Xie B."/>
            <person name="Cheng X."/>
        </authorList>
    </citation>
    <scope>NUCLEOTIDE SEQUENCE</scope>
    <source>
        <strain evidence="1">HR02</strain>
    </source>
</reference>
<dbReference type="EMBL" id="JAIZPD010000013">
    <property type="protein sequence ID" value="KAH0959209.1"/>
    <property type="molecule type" value="Genomic_DNA"/>
</dbReference>
<evidence type="ECO:0000313" key="2">
    <source>
        <dbReference type="Proteomes" id="UP000824596"/>
    </source>
</evidence>
<dbReference type="InterPro" id="IPR029062">
    <property type="entry name" value="Class_I_gatase-like"/>
</dbReference>
<organism evidence="1 2">
    <name type="scientific">Hirsutella rhossiliensis</name>
    <dbReference type="NCBI Taxonomy" id="111463"/>
    <lineage>
        <taxon>Eukaryota</taxon>
        <taxon>Fungi</taxon>
        <taxon>Dikarya</taxon>
        <taxon>Ascomycota</taxon>
        <taxon>Pezizomycotina</taxon>
        <taxon>Sordariomycetes</taxon>
        <taxon>Hypocreomycetidae</taxon>
        <taxon>Hypocreales</taxon>
        <taxon>Ophiocordycipitaceae</taxon>
        <taxon>Hirsutella</taxon>
    </lineage>
</organism>
<dbReference type="Proteomes" id="UP000824596">
    <property type="component" value="Unassembled WGS sequence"/>
</dbReference>
<sequence>MSNVPINIEALHEITIGRTQDPKDRSKIDTLEKLVGGLSSKELRQVRTAYVNRYYVDPEHHLRNFDVYQEFAPLRIDPAILSELLGILNKSEIQNEVAYIGQLLKKAKNRSLTLHDRIEYYSCLPRIGLWDSPARKYPGNKNVDSYERRLRVKAWSKASDVDFDEALREIERCLPKVTVELETPRQKNIAVIASSHGAQWQELVDWALGVLDKGYTVRVFTPFGRPVAIQRDSMLVREPPTEAVAVALGLPGVGLGAPLRLDPLRLPKDRLDNLLGNAVGADQFDASKFGAVYLAGGLGFNEDVAVTSPKSVTDSAHANIQASPNIAQMMRRAVEHRLPIIALCHGPTLLACLDIDIDGKREKLVKGVEVAALPALEPMVHAQGKLEPQFSFYTWKTHEVLAEAGAVVDEEADLKDMTRVKTGVRDGLHLATGPGPQTAWNLVDATTSVIKKRWAAI</sequence>
<gene>
    <name evidence="1" type="ORF">HRG_09670</name>
</gene>